<dbReference type="PANTHER" id="PTHR30012">
    <property type="entry name" value="GENERAL SECRETION PATHWAY PROTEIN"/>
    <property type="match status" value="1"/>
</dbReference>
<dbReference type="Pfam" id="PF00482">
    <property type="entry name" value="T2SSF"/>
    <property type="match status" value="1"/>
</dbReference>
<dbReference type="InterPro" id="IPR042094">
    <property type="entry name" value="T2SS_GspF_sf"/>
</dbReference>
<evidence type="ECO:0000256" key="4">
    <source>
        <dbReference type="ARBA" id="ARBA00022692"/>
    </source>
</evidence>
<evidence type="ECO:0000259" key="7">
    <source>
        <dbReference type="Pfam" id="PF00482"/>
    </source>
</evidence>
<evidence type="ECO:0000256" key="5">
    <source>
        <dbReference type="ARBA" id="ARBA00022989"/>
    </source>
</evidence>
<keyword evidence="4" id="KW-0812">Transmembrane</keyword>
<feature type="non-terminal residue" evidence="8">
    <location>
        <position position="148"/>
    </location>
</feature>
<dbReference type="Gene3D" id="1.20.81.30">
    <property type="entry name" value="Type II secretion system (T2SS), domain F"/>
    <property type="match status" value="1"/>
</dbReference>
<dbReference type="EMBL" id="JAGQLG010000142">
    <property type="protein sequence ID" value="MCA9382464.1"/>
    <property type="molecule type" value="Genomic_DNA"/>
</dbReference>
<gene>
    <name evidence="8" type="ORF">KC660_03600</name>
</gene>
<name>A0A955L423_9BACT</name>
<proteinExistence type="inferred from homology"/>
<dbReference type="Proteomes" id="UP000782843">
    <property type="component" value="Unassembled WGS sequence"/>
</dbReference>
<reference evidence="8" key="2">
    <citation type="journal article" date="2021" name="Microbiome">
        <title>Successional dynamics and alternative stable states in a saline activated sludge microbial community over 9 years.</title>
        <authorList>
            <person name="Wang Y."/>
            <person name="Ye J."/>
            <person name="Ju F."/>
            <person name="Liu L."/>
            <person name="Boyd J.A."/>
            <person name="Deng Y."/>
            <person name="Parks D.H."/>
            <person name="Jiang X."/>
            <person name="Yin X."/>
            <person name="Woodcroft B.J."/>
            <person name="Tyson G.W."/>
            <person name="Hugenholtz P."/>
            <person name="Polz M.F."/>
            <person name="Zhang T."/>
        </authorList>
    </citation>
    <scope>NUCLEOTIDE SEQUENCE</scope>
    <source>
        <strain evidence="8">HKST-UBA10</strain>
    </source>
</reference>
<keyword evidence="5" id="KW-1133">Transmembrane helix</keyword>
<accession>A0A955L423</accession>
<dbReference type="AlphaFoldDB" id="A0A955L423"/>
<keyword evidence="3" id="KW-1003">Cell membrane</keyword>
<dbReference type="InterPro" id="IPR018076">
    <property type="entry name" value="T2SS_GspF_dom"/>
</dbReference>
<organism evidence="8 9">
    <name type="scientific">Candidatus Dojkabacteria bacterium</name>
    <dbReference type="NCBI Taxonomy" id="2099670"/>
    <lineage>
        <taxon>Bacteria</taxon>
        <taxon>Candidatus Dojkabacteria</taxon>
    </lineage>
</organism>
<comment type="caution">
    <text evidence="8">The sequence shown here is derived from an EMBL/GenBank/DDBJ whole genome shotgun (WGS) entry which is preliminary data.</text>
</comment>
<evidence type="ECO:0000256" key="3">
    <source>
        <dbReference type="ARBA" id="ARBA00022475"/>
    </source>
</evidence>
<sequence>MPKFTYKAKDELGKTVEGSMTADSKSDLIEELNQKQLIPITVEEDTKGKTSSGGKKGFTINIKKVKLLDILIVFNNLGTMLKAGLPILEAMDTLAENQKDQRLQETLEDVKYELENGNSLGETLKKYPKIFTKKMIAMIEIGEKAGNL</sequence>
<evidence type="ECO:0000313" key="9">
    <source>
        <dbReference type="Proteomes" id="UP000782843"/>
    </source>
</evidence>
<comment type="similarity">
    <text evidence="2">Belongs to the GSP F family.</text>
</comment>
<comment type="subcellular location">
    <subcellularLocation>
        <location evidence="1">Cell membrane</location>
        <topology evidence="1">Multi-pass membrane protein</topology>
    </subcellularLocation>
</comment>
<dbReference type="PANTHER" id="PTHR30012:SF0">
    <property type="entry name" value="TYPE II SECRETION SYSTEM PROTEIN F-RELATED"/>
    <property type="match status" value="1"/>
</dbReference>
<evidence type="ECO:0000256" key="2">
    <source>
        <dbReference type="ARBA" id="ARBA00005745"/>
    </source>
</evidence>
<feature type="domain" description="Type II secretion system protein GspF" evidence="7">
    <location>
        <begin position="75"/>
        <end position="148"/>
    </location>
</feature>
<evidence type="ECO:0000256" key="6">
    <source>
        <dbReference type="ARBA" id="ARBA00023136"/>
    </source>
</evidence>
<evidence type="ECO:0000313" key="8">
    <source>
        <dbReference type="EMBL" id="MCA9382464.1"/>
    </source>
</evidence>
<keyword evidence="6" id="KW-0472">Membrane</keyword>
<protein>
    <submittedName>
        <fullName evidence="8">Type II secretion system F family protein</fullName>
    </submittedName>
</protein>
<evidence type="ECO:0000256" key="1">
    <source>
        <dbReference type="ARBA" id="ARBA00004651"/>
    </source>
</evidence>
<dbReference type="InterPro" id="IPR003004">
    <property type="entry name" value="GspF/PilC"/>
</dbReference>
<reference evidence="8" key="1">
    <citation type="submission" date="2020-04" db="EMBL/GenBank/DDBJ databases">
        <authorList>
            <person name="Zhang T."/>
        </authorList>
    </citation>
    <scope>NUCLEOTIDE SEQUENCE</scope>
    <source>
        <strain evidence="8">HKST-UBA10</strain>
    </source>
</reference>
<dbReference type="GO" id="GO:0005886">
    <property type="term" value="C:plasma membrane"/>
    <property type="evidence" value="ECO:0007669"/>
    <property type="project" value="UniProtKB-SubCell"/>
</dbReference>